<keyword evidence="1" id="KW-0479">Metal-binding</keyword>
<dbReference type="PANTHER" id="PTHR12670:SF1">
    <property type="entry name" value="NEUTRAL CERAMIDASE"/>
    <property type="match status" value="1"/>
</dbReference>
<accession>A0A2U1AXV1</accession>
<feature type="binding site" evidence="1">
    <location>
        <position position="148"/>
    </location>
    <ligand>
        <name>Zn(2+)</name>
        <dbReference type="ChEBI" id="CHEBI:29105"/>
    </ligand>
</feature>
<dbReference type="GO" id="GO:0017040">
    <property type="term" value="F:N-acylsphingosine amidohydrolase activity"/>
    <property type="evidence" value="ECO:0007669"/>
    <property type="project" value="UniProtKB-UniRule"/>
</dbReference>
<comment type="caution">
    <text evidence="5">The sequence shown here is derived from an EMBL/GenBank/DDBJ whole genome shotgun (WGS) entry which is preliminary data.</text>
</comment>
<evidence type="ECO:0000313" key="5">
    <source>
        <dbReference type="EMBL" id="PVY41274.1"/>
    </source>
</evidence>
<gene>
    <name evidence="5" type="ORF">C8E01_105203</name>
</gene>
<evidence type="ECO:0000256" key="2">
    <source>
        <dbReference type="RuleBase" id="RU366019"/>
    </source>
</evidence>
<dbReference type="GO" id="GO:0005576">
    <property type="term" value="C:extracellular region"/>
    <property type="evidence" value="ECO:0007669"/>
    <property type="project" value="TreeGrafter"/>
</dbReference>
<protein>
    <recommendedName>
        <fullName evidence="2">Neutral ceramidase</fullName>
        <ecNumber evidence="2">3.5.1.23</ecNumber>
    </recommendedName>
</protein>
<comment type="catalytic activity">
    <reaction evidence="2">
        <text>an N-acylsphing-4-enine + H2O = sphing-4-enine + a fatty acid</text>
        <dbReference type="Rhea" id="RHEA:20856"/>
        <dbReference type="ChEBI" id="CHEBI:15377"/>
        <dbReference type="ChEBI" id="CHEBI:28868"/>
        <dbReference type="ChEBI" id="CHEBI:52639"/>
        <dbReference type="ChEBI" id="CHEBI:57756"/>
        <dbReference type="EC" id="3.5.1.23"/>
    </reaction>
</comment>
<keyword evidence="2" id="KW-0443">Lipid metabolism</keyword>
<evidence type="ECO:0000259" key="4">
    <source>
        <dbReference type="Pfam" id="PF04734"/>
    </source>
</evidence>
<feature type="signal peptide" evidence="3">
    <location>
        <begin position="1"/>
        <end position="29"/>
    </location>
</feature>
<dbReference type="AlphaFoldDB" id="A0A2U1AXV1"/>
<comment type="similarity">
    <text evidence="2">Belongs to the neutral ceramidase family.</text>
</comment>
<name>A0A2U1AXV1_9BACT</name>
<evidence type="ECO:0000256" key="1">
    <source>
        <dbReference type="PIRSR" id="PIRSR606823-2"/>
    </source>
</evidence>
<dbReference type="GO" id="GO:0046514">
    <property type="term" value="P:ceramide catabolic process"/>
    <property type="evidence" value="ECO:0007669"/>
    <property type="project" value="InterPro"/>
</dbReference>
<dbReference type="InterPro" id="IPR006823">
    <property type="entry name" value="Ceramidase_alk"/>
</dbReference>
<keyword evidence="3" id="KW-0732">Signal</keyword>
<dbReference type="GO" id="GO:0046512">
    <property type="term" value="P:sphingosine biosynthetic process"/>
    <property type="evidence" value="ECO:0007669"/>
    <property type="project" value="TreeGrafter"/>
</dbReference>
<feature type="domain" description="Neutral/alkaline non-lysosomal ceramidase N-terminal" evidence="4">
    <location>
        <begin position="62"/>
        <end position="259"/>
    </location>
</feature>
<reference evidence="5 6" key="1">
    <citation type="submission" date="2018-04" db="EMBL/GenBank/DDBJ databases">
        <title>Genomic Encyclopedia of Type Strains, Phase IV (KMG-IV): sequencing the most valuable type-strain genomes for metagenomic binning, comparative biology and taxonomic classification.</title>
        <authorList>
            <person name="Goeker M."/>
        </authorList>
    </citation>
    <scope>NUCLEOTIDE SEQUENCE [LARGE SCALE GENOMIC DNA]</scope>
    <source>
        <strain evidence="5 6">DSM 100231</strain>
    </source>
</reference>
<dbReference type="OrthoDB" id="926204at2"/>
<dbReference type="GO" id="GO:0016020">
    <property type="term" value="C:membrane"/>
    <property type="evidence" value="ECO:0007669"/>
    <property type="project" value="GOC"/>
</dbReference>
<evidence type="ECO:0000256" key="3">
    <source>
        <dbReference type="SAM" id="SignalP"/>
    </source>
</evidence>
<dbReference type="GO" id="GO:0042759">
    <property type="term" value="P:long-chain fatty acid biosynthetic process"/>
    <property type="evidence" value="ECO:0007669"/>
    <property type="project" value="TreeGrafter"/>
</dbReference>
<comment type="cofactor">
    <cofactor evidence="1">
        <name>Zn(2+)</name>
        <dbReference type="ChEBI" id="CHEBI:29105"/>
    </cofactor>
    <text evidence="1">Binds 1 zinc ion per subunit.</text>
</comment>
<dbReference type="EC" id="3.5.1.23" evidence="2"/>
<dbReference type="RefSeq" id="WP_116543210.1">
    <property type="nucleotide sequence ID" value="NZ_QEKI01000005.1"/>
</dbReference>
<dbReference type="Pfam" id="PF04734">
    <property type="entry name" value="Ceramidase_alk"/>
    <property type="match status" value="1"/>
</dbReference>
<dbReference type="InterPro" id="IPR031329">
    <property type="entry name" value="NEUT/ALK_ceramidase_N"/>
</dbReference>
<keyword evidence="1" id="KW-0862">Zinc</keyword>
<keyword evidence="2" id="KW-0378">Hydrolase</keyword>
<dbReference type="EMBL" id="QEKI01000005">
    <property type="protein sequence ID" value="PVY41274.1"/>
    <property type="molecule type" value="Genomic_DNA"/>
</dbReference>
<feature type="chain" id="PRO_5015625818" description="Neutral ceramidase" evidence="3">
    <location>
        <begin position="30"/>
        <end position="450"/>
    </location>
</feature>
<dbReference type="Proteomes" id="UP000245466">
    <property type="component" value="Unassembled WGS sequence"/>
</dbReference>
<evidence type="ECO:0000313" key="6">
    <source>
        <dbReference type="Proteomes" id="UP000245466"/>
    </source>
</evidence>
<sequence>MRFRKHDKISLWALLSLLLCAMQSCVVQRIDHTPYAQTDYYRHTLQALEEQPAVTSKEDSLQVGWAKVNITPPIGTPLAGYGKRKGLRYSTVHDSVWVRTFAFDNGQAEVIFVALDMLITPMKVAAALEKEYAALGLSPGHVYLSATHTHSSFGGWGQRLVGRLMAGRYSKQLVQQTTAQIVQSIQLARQNKQPSRLGYGIAYAPQLVRNRLTGSLVGRDTTIRFFKIEQSSGKTALLVTFAAHPTILPSMDPVLSRDYPGELVDQLEKSVDFGAFAAGAVGSQAVVAPHGESYESTAAVGEALAAAILEQAPAVEMKSTARLGFARHPLLLPKPQWRLNTNYRFAPFLFHWLFGKYPTYMSSMQLGEAILLGVPADYSGELLPALERQGQPVIVTGFNGGYIGYITPDQHYYLRKYETRAMNFYGPQSGSYLTEILSRIMRQYKLSQPK</sequence>
<dbReference type="PROSITE" id="PS51257">
    <property type="entry name" value="PROKAR_LIPOPROTEIN"/>
    <property type="match status" value="1"/>
</dbReference>
<proteinExistence type="inferred from homology"/>
<keyword evidence="6" id="KW-1185">Reference proteome</keyword>
<keyword evidence="2" id="KW-0746">Sphingolipid metabolism</keyword>
<dbReference type="GO" id="GO:0046872">
    <property type="term" value="F:metal ion binding"/>
    <property type="evidence" value="ECO:0007669"/>
    <property type="project" value="UniProtKB-KW"/>
</dbReference>
<dbReference type="PANTHER" id="PTHR12670">
    <property type="entry name" value="CERAMIDASE"/>
    <property type="match status" value="1"/>
</dbReference>
<organism evidence="5 6">
    <name type="scientific">Pontibacter virosus</name>
    <dbReference type="NCBI Taxonomy" id="1765052"/>
    <lineage>
        <taxon>Bacteria</taxon>
        <taxon>Pseudomonadati</taxon>
        <taxon>Bacteroidota</taxon>
        <taxon>Cytophagia</taxon>
        <taxon>Cytophagales</taxon>
        <taxon>Hymenobacteraceae</taxon>
        <taxon>Pontibacter</taxon>
    </lineage>
</organism>